<protein>
    <submittedName>
        <fullName evidence="1">Mur ligase</fullName>
    </submittedName>
</protein>
<reference evidence="1" key="2">
    <citation type="journal article" date="2022" name="New Phytol.">
        <title>Evolutionary transition to the ectomycorrhizal habit in the genomes of a hyperdiverse lineage of mushroom-forming fungi.</title>
        <authorList>
            <person name="Looney B."/>
            <person name="Miyauchi S."/>
            <person name="Morin E."/>
            <person name="Drula E."/>
            <person name="Courty P.E."/>
            <person name="Kohler A."/>
            <person name="Kuo A."/>
            <person name="LaButti K."/>
            <person name="Pangilinan J."/>
            <person name="Lipzen A."/>
            <person name="Riley R."/>
            <person name="Andreopoulos W."/>
            <person name="He G."/>
            <person name="Johnson J."/>
            <person name="Nolan M."/>
            <person name="Tritt A."/>
            <person name="Barry K.W."/>
            <person name="Grigoriev I.V."/>
            <person name="Nagy L.G."/>
            <person name="Hibbett D."/>
            <person name="Henrissat B."/>
            <person name="Matheny P.B."/>
            <person name="Labbe J."/>
            <person name="Martin F.M."/>
        </authorList>
    </citation>
    <scope>NUCLEOTIDE SEQUENCE</scope>
    <source>
        <strain evidence="1">EC-137</strain>
    </source>
</reference>
<evidence type="ECO:0000313" key="1">
    <source>
        <dbReference type="EMBL" id="KAI0034654.1"/>
    </source>
</evidence>
<organism evidence="1 2">
    <name type="scientific">Vararia minispora EC-137</name>
    <dbReference type="NCBI Taxonomy" id="1314806"/>
    <lineage>
        <taxon>Eukaryota</taxon>
        <taxon>Fungi</taxon>
        <taxon>Dikarya</taxon>
        <taxon>Basidiomycota</taxon>
        <taxon>Agaricomycotina</taxon>
        <taxon>Agaricomycetes</taxon>
        <taxon>Russulales</taxon>
        <taxon>Lachnocladiaceae</taxon>
        <taxon>Vararia</taxon>
    </lineage>
</organism>
<dbReference type="EMBL" id="MU273497">
    <property type="protein sequence ID" value="KAI0034654.1"/>
    <property type="molecule type" value="Genomic_DNA"/>
</dbReference>
<evidence type="ECO:0000313" key="2">
    <source>
        <dbReference type="Proteomes" id="UP000814128"/>
    </source>
</evidence>
<name>A0ACB8QS36_9AGAM</name>
<keyword evidence="1" id="KW-0436">Ligase</keyword>
<gene>
    <name evidence="1" type="ORF">K488DRAFT_45103</name>
</gene>
<dbReference type="Proteomes" id="UP000814128">
    <property type="component" value="Unassembled WGS sequence"/>
</dbReference>
<sequence length="457" mass="48488">MSIDLSLDRIRVLLEHLPIYDRPTVHIAGTNGKGSVTALVSSILEAARLSVGRFNSPHLISVRDSIYVNGAPALETDYEFARAVVMQADKECGSNVSNFELLTCTALYLFQRAKVDVVVLEAGMGGRLDATNAIPDASVLVSALTTVDLDHQAFLGDTVTKIATEKASIARPGRPFVLGPQSHSEAAEAAKEVVGRIGGEIIVAPVALLREWPVVMSMACFGSPILAQLPLIGEHQLCNLGVAVTIISTILSRSSCASLLPIQRRVTPSVVAAGIKSTHWPGRLSFHRIPLATLFPGQNREGQLDVLADGAHNPASAEILATFIAQVVAGRKLHISFVLALSHSPPKTPTQTLSALLSFKHAGIVSMSVAAVGFSPVDGMPWVKSETPSGLLNVVKTIRPDSRLWSAPDDGTSHLEEALRWSTQAAISSGNRGLVVLAGSLYLVADFYRAFGPIDVA</sequence>
<proteinExistence type="predicted"/>
<reference evidence="1" key="1">
    <citation type="submission" date="2021-02" db="EMBL/GenBank/DDBJ databases">
        <authorList>
            <consortium name="DOE Joint Genome Institute"/>
            <person name="Ahrendt S."/>
            <person name="Looney B.P."/>
            <person name="Miyauchi S."/>
            <person name="Morin E."/>
            <person name="Drula E."/>
            <person name="Courty P.E."/>
            <person name="Chicoki N."/>
            <person name="Fauchery L."/>
            <person name="Kohler A."/>
            <person name="Kuo A."/>
            <person name="Labutti K."/>
            <person name="Pangilinan J."/>
            <person name="Lipzen A."/>
            <person name="Riley R."/>
            <person name="Andreopoulos W."/>
            <person name="He G."/>
            <person name="Johnson J."/>
            <person name="Barry K.W."/>
            <person name="Grigoriev I.V."/>
            <person name="Nagy L."/>
            <person name="Hibbett D."/>
            <person name="Henrissat B."/>
            <person name="Matheny P.B."/>
            <person name="Labbe J."/>
            <person name="Martin F."/>
        </authorList>
    </citation>
    <scope>NUCLEOTIDE SEQUENCE</scope>
    <source>
        <strain evidence="1">EC-137</strain>
    </source>
</reference>
<accession>A0ACB8QS36</accession>
<keyword evidence="2" id="KW-1185">Reference proteome</keyword>
<comment type="caution">
    <text evidence="1">The sequence shown here is derived from an EMBL/GenBank/DDBJ whole genome shotgun (WGS) entry which is preliminary data.</text>
</comment>